<dbReference type="EMBL" id="BAABIM010000001">
    <property type="protein sequence ID" value="GAA4670504.1"/>
    <property type="molecule type" value="Genomic_DNA"/>
</dbReference>
<name>A0ABP8VR97_9ACTN</name>
<feature type="compositionally biased region" description="Low complexity" evidence="1">
    <location>
        <begin position="105"/>
        <end position="121"/>
    </location>
</feature>
<keyword evidence="3" id="KW-1185">Reference proteome</keyword>
<accession>A0ABP8VR97</accession>
<evidence type="ECO:0000313" key="2">
    <source>
        <dbReference type="EMBL" id="GAA4670504.1"/>
    </source>
</evidence>
<sequence>MGGTDRGAAAGCGAADDQLTDPEVCALGRYEIHNLVLDLEDARAIQWRPGYVPDPTPGALDFGGWTWRYDLTSRGSHACEVVHTDDWSAVGPGPREYLAFPPFPRTTSRTRCSTSLTWSRTGRPSRQPPPRP</sequence>
<gene>
    <name evidence="2" type="ORF">GCM10023226_03840</name>
</gene>
<protein>
    <submittedName>
        <fullName evidence="2">Uncharacterized protein</fullName>
    </submittedName>
</protein>
<dbReference type="Gene3D" id="3.30.530.20">
    <property type="match status" value="1"/>
</dbReference>
<evidence type="ECO:0000313" key="3">
    <source>
        <dbReference type="Proteomes" id="UP001500621"/>
    </source>
</evidence>
<dbReference type="Proteomes" id="UP001500621">
    <property type="component" value="Unassembled WGS sequence"/>
</dbReference>
<dbReference type="InterPro" id="IPR023393">
    <property type="entry name" value="START-like_dom_sf"/>
</dbReference>
<evidence type="ECO:0000256" key="1">
    <source>
        <dbReference type="SAM" id="MobiDB-lite"/>
    </source>
</evidence>
<comment type="caution">
    <text evidence="2">The sequence shown here is derived from an EMBL/GenBank/DDBJ whole genome shotgun (WGS) entry which is preliminary data.</text>
</comment>
<proteinExistence type="predicted"/>
<organism evidence="2 3">
    <name type="scientific">Nocardioides nanhaiensis</name>
    <dbReference type="NCBI Taxonomy" id="1476871"/>
    <lineage>
        <taxon>Bacteria</taxon>
        <taxon>Bacillati</taxon>
        <taxon>Actinomycetota</taxon>
        <taxon>Actinomycetes</taxon>
        <taxon>Propionibacteriales</taxon>
        <taxon>Nocardioidaceae</taxon>
        <taxon>Nocardioides</taxon>
    </lineage>
</organism>
<feature type="region of interest" description="Disordered" evidence="1">
    <location>
        <begin position="100"/>
        <end position="132"/>
    </location>
</feature>
<reference evidence="3" key="1">
    <citation type="journal article" date="2019" name="Int. J. Syst. Evol. Microbiol.">
        <title>The Global Catalogue of Microorganisms (GCM) 10K type strain sequencing project: providing services to taxonomists for standard genome sequencing and annotation.</title>
        <authorList>
            <consortium name="The Broad Institute Genomics Platform"/>
            <consortium name="The Broad Institute Genome Sequencing Center for Infectious Disease"/>
            <person name="Wu L."/>
            <person name="Ma J."/>
        </authorList>
    </citation>
    <scope>NUCLEOTIDE SEQUENCE [LARGE SCALE GENOMIC DNA]</scope>
    <source>
        <strain evidence="3">JCM 18127</strain>
    </source>
</reference>